<gene>
    <name evidence="3" type="ORF">RNA01_34350</name>
</gene>
<dbReference type="PANTHER" id="PTHR46696:SF6">
    <property type="entry name" value="P450, PUTATIVE (EUROFUNG)-RELATED"/>
    <property type="match status" value="1"/>
</dbReference>
<organism evidence="3 4">
    <name type="scientific">Ciceribacter naphthalenivorans</name>
    <dbReference type="NCBI Taxonomy" id="1118451"/>
    <lineage>
        <taxon>Bacteria</taxon>
        <taxon>Pseudomonadati</taxon>
        <taxon>Pseudomonadota</taxon>
        <taxon>Alphaproteobacteria</taxon>
        <taxon>Hyphomicrobiales</taxon>
        <taxon>Rhizobiaceae</taxon>
        <taxon>Ciceribacter</taxon>
    </lineage>
</organism>
<dbReference type="InterPro" id="IPR036396">
    <property type="entry name" value="Cyt_P450_sf"/>
</dbReference>
<dbReference type="InterPro" id="IPR001128">
    <property type="entry name" value="Cyt_P450"/>
</dbReference>
<dbReference type="SUPFAM" id="SSF48264">
    <property type="entry name" value="Cytochrome P450"/>
    <property type="match status" value="1"/>
</dbReference>
<dbReference type="EMBL" id="BJZP01000020">
    <property type="protein sequence ID" value="GEO86503.1"/>
    <property type="molecule type" value="Genomic_DNA"/>
</dbReference>
<sequence>MDASSGERCSDWDPRSAEVQIDQIHAYDHMRKTCPVAYSDYLGWSLFRHADILQVLTDHETFSNVVSQHPSVPNGMDPPQHTVYRRMIDPYFTQERVEAFEPECRRIAGDLLKALRDAPSFEAIGLLAEPYAVRIQCSFLGWPPLLYEPLLQWVHKNREAMRARDTDVMAAIALEFDGHIRSQLEWREEAGDAAPDDITTSLVRQTIDGKRLEHGEIVSILRNWTVGELGTIAACVGIVVHFLAENPEIQTRLRFDRSDLSLAIEEILRLHGPLISNRRTALRPVMIRGRRIEAGERMTVIWASANRDARVFEAADQYCPERDQTPNLLYGAGIHICPGAALARMQLRVMIDELLRAIGPFSQVAGDGPLRAVYPASGFVSVLLQFDS</sequence>
<dbReference type="GO" id="GO:0005506">
    <property type="term" value="F:iron ion binding"/>
    <property type="evidence" value="ECO:0007669"/>
    <property type="project" value="InterPro"/>
</dbReference>
<dbReference type="InterPro" id="IPR002397">
    <property type="entry name" value="Cyt_P450_B"/>
</dbReference>
<evidence type="ECO:0000313" key="3">
    <source>
        <dbReference type="EMBL" id="GEO86503.1"/>
    </source>
</evidence>
<dbReference type="Gene3D" id="1.10.630.10">
    <property type="entry name" value="Cytochrome P450"/>
    <property type="match status" value="1"/>
</dbReference>
<proteinExistence type="inferred from homology"/>
<accession>A0A512HM25</accession>
<evidence type="ECO:0000256" key="1">
    <source>
        <dbReference type="ARBA" id="ARBA00001971"/>
    </source>
</evidence>
<comment type="cofactor">
    <cofactor evidence="1">
        <name>heme</name>
        <dbReference type="ChEBI" id="CHEBI:30413"/>
    </cofactor>
</comment>
<dbReference type="CDD" id="cd11079">
    <property type="entry name" value="Cyp_unk"/>
    <property type="match status" value="1"/>
</dbReference>
<comment type="similarity">
    <text evidence="2">Belongs to the cytochrome P450 family.</text>
</comment>
<dbReference type="PRINTS" id="PR00359">
    <property type="entry name" value="BP450"/>
</dbReference>
<dbReference type="GO" id="GO:0020037">
    <property type="term" value="F:heme binding"/>
    <property type="evidence" value="ECO:0007669"/>
    <property type="project" value="InterPro"/>
</dbReference>
<keyword evidence="4" id="KW-1185">Reference proteome</keyword>
<dbReference type="GO" id="GO:0016705">
    <property type="term" value="F:oxidoreductase activity, acting on paired donors, with incorporation or reduction of molecular oxygen"/>
    <property type="evidence" value="ECO:0007669"/>
    <property type="project" value="InterPro"/>
</dbReference>
<dbReference type="PANTHER" id="PTHR46696">
    <property type="entry name" value="P450, PUTATIVE (EUROFUNG)-RELATED"/>
    <property type="match status" value="1"/>
</dbReference>
<dbReference type="Proteomes" id="UP000321717">
    <property type="component" value="Unassembled WGS sequence"/>
</dbReference>
<evidence type="ECO:0000256" key="2">
    <source>
        <dbReference type="ARBA" id="ARBA00010617"/>
    </source>
</evidence>
<dbReference type="GO" id="GO:0004497">
    <property type="term" value="F:monooxygenase activity"/>
    <property type="evidence" value="ECO:0007669"/>
    <property type="project" value="InterPro"/>
</dbReference>
<dbReference type="Pfam" id="PF00067">
    <property type="entry name" value="p450"/>
    <property type="match status" value="1"/>
</dbReference>
<name>A0A512HM25_9HYPH</name>
<reference evidence="3 4" key="1">
    <citation type="submission" date="2019-07" db="EMBL/GenBank/DDBJ databases">
        <title>Whole genome shotgun sequence of Rhizobium naphthalenivorans NBRC 107585.</title>
        <authorList>
            <person name="Hosoyama A."/>
            <person name="Uohara A."/>
            <person name="Ohji S."/>
            <person name="Ichikawa N."/>
        </authorList>
    </citation>
    <scope>NUCLEOTIDE SEQUENCE [LARGE SCALE GENOMIC DNA]</scope>
    <source>
        <strain evidence="3 4">NBRC 107585</strain>
    </source>
</reference>
<protein>
    <submittedName>
        <fullName evidence="3">Cytochrome P450</fullName>
    </submittedName>
</protein>
<evidence type="ECO:0000313" key="4">
    <source>
        <dbReference type="Proteomes" id="UP000321717"/>
    </source>
</evidence>
<comment type="caution">
    <text evidence="3">The sequence shown here is derived from an EMBL/GenBank/DDBJ whole genome shotgun (WGS) entry which is preliminary data.</text>
</comment>
<dbReference type="AlphaFoldDB" id="A0A512HM25"/>